<evidence type="ECO:0000256" key="2">
    <source>
        <dbReference type="ARBA" id="ARBA00022598"/>
    </source>
</evidence>
<dbReference type="PANTHER" id="PTHR42753">
    <property type="entry name" value="MITOCHONDRIAL RIBOSOME PROTEIN L39/PROLYL-TRNA LIGASE FAMILY MEMBER"/>
    <property type="match status" value="1"/>
</dbReference>
<dbReference type="AlphaFoldDB" id="A0AAW2HJK6"/>
<dbReference type="EC" id="6.1.1.15" evidence="1"/>
<evidence type="ECO:0000256" key="5">
    <source>
        <dbReference type="ARBA" id="ARBA00022917"/>
    </source>
</evidence>
<organism evidence="10">
    <name type="scientific">Menopon gallinae</name>
    <name type="common">poultry shaft louse</name>
    <dbReference type="NCBI Taxonomy" id="328185"/>
    <lineage>
        <taxon>Eukaryota</taxon>
        <taxon>Metazoa</taxon>
        <taxon>Ecdysozoa</taxon>
        <taxon>Arthropoda</taxon>
        <taxon>Hexapoda</taxon>
        <taxon>Insecta</taxon>
        <taxon>Pterygota</taxon>
        <taxon>Neoptera</taxon>
        <taxon>Paraneoptera</taxon>
        <taxon>Psocodea</taxon>
        <taxon>Troctomorpha</taxon>
        <taxon>Phthiraptera</taxon>
        <taxon>Amblycera</taxon>
        <taxon>Menoponidae</taxon>
        <taxon>Menopon</taxon>
    </lineage>
</organism>
<dbReference type="Pfam" id="PF03129">
    <property type="entry name" value="HGTP_anticodon"/>
    <property type="match status" value="1"/>
</dbReference>
<keyword evidence="3" id="KW-0547">Nucleotide-binding</keyword>
<dbReference type="GO" id="GO:0005524">
    <property type="term" value="F:ATP binding"/>
    <property type="evidence" value="ECO:0007669"/>
    <property type="project" value="UniProtKB-KW"/>
</dbReference>
<evidence type="ECO:0000256" key="7">
    <source>
        <dbReference type="ARBA" id="ARBA00029731"/>
    </source>
</evidence>
<proteinExistence type="predicted"/>
<gene>
    <name evidence="10" type="ORF">PYX00_007372</name>
</gene>
<evidence type="ECO:0000256" key="8">
    <source>
        <dbReference type="ARBA" id="ARBA00047671"/>
    </source>
</evidence>
<dbReference type="EMBL" id="JARGDH010000004">
    <property type="protein sequence ID" value="KAL0269737.1"/>
    <property type="molecule type" value="Genomic_DNA"/>
</dbReference>
<keyword evidence="6" id="KW-0030">Aminoacyl-tRNA synthetase</keyword>
<dbReference type="InterPro" id="IPR004154">
    <property type="entry name" value="Anticodon-bd"/>
</dbReference>
<protein>
    <recommendedName>
        <fullName evidence="1">proline--tRNA ligase</fullName>
        <ecNumber evidence="1">6.1.1.15</ecNumber>
    </recommendedName>
    <alternativeName>
        <fullName evidence="7">Prolyl-tRNA synthetase</fullName>
    </alternativeName>
</protein>
<dbReference type="SUPFAM" id="SSF55681">
    <property type="entry name" value="Class II aaRS and biotin synthetases"/>
    <property type="match status" value="1"/>
</dbReference>
<dbReference type="InterPro" id="IPR002316">
    <property type="entry name" value="Pro-tRNA-ligase_IIa"/>
</dbReference>
<dbReference type="InterPro" id="IPR036621">
    <property type="entry name" value="Anticodon-bd_dom_sf"/>
</dbReference>
<dbReference type="Gene3D" id="3.30.930.10">
    <property type="entry name" value="Bira Bifunctional Protein, Domain 2"/>
    <property type="match status" value="1"/>
</dbReference>
<dbReference type="Gene3D" id="3.40.50.800">
    <property type="entry name" value="Anticodon-binding domain"/>
    <property type="match status" value="1"/>
</dbReference>
<evidence type="ECO:0000256" key="3">
    <source>
        <dbReference type="ARBA" id="ARBA00022741"/>
    </source>
</evidence>
<evidence type="ECO:0000256" key="6">
    <source>
        <dbReference type="ARBA" id="ARBA00023146"/>
    </source>
</evidence>
<dbReference type="PRINTS" id="PR01046">
    <property type="entry name" value="TRNASYNTHPRO"/>
</dbReference>
<feature type="domain" description="Aminoacyl-transfer RNA synthetases class-II family profile" evidence="9">
    <location>
        <begin position="93"/>
        <end position="355"/>
    </location>
</feature>
<name>A0AAW2HJK6_9NEOP</name>
<dbReference type="PROSITE" id="PS50862">
    <property type="entry name" value="AA_TRNA_LIGASE_II"/>
    <property type="match status" value="1"/>
</dbReference>
<evidence type="ECO:0000259" key="9">
    <source>
        <dbReference type="PROSITE" id="PS50862"/>
    </source>
</evidence>
<dbReference type="InterPro" id="IPR045864">
    <property type="entry name" value="aa-tRNA-synth_II/BPL/LPL"/>
</dbReference>
<dbReference type="Pfam" id="PF00587">
    <property type="entry name" value="tRNA-synt_2b"/>
    <property type="match status" value="1"/>
</dbReference>
<keyword evidence="5" id="KW-0648">Protein biosynthesis</keyword>
<reference evidence="10" key="1">
    <citation type="journal article" date="2024" name="Gigascience">
        <title>Chromosome-level genome of the poultry shaft louse Menopon gallinae provides insight into the host-switching and adaptive evolution of parasitic lice.</title>
        <authorList>
            <person name="Xu Y."/>
            <person name="Ma L."/>
            <person name="Liu S."/>
            <person name="Liang Y."/>
            <person name="Liu Q."/>
            <person name="He Z."/>
            <person name="Tian L."/>
            <person name="Duan Y."/>
            <person name="Cai W."/>
            <person name="Li H."/>
            <person name="Song F."/>
        </authorList>
    </citation>
    <scope>NUCLEOTIDE SEQUENCE</scope>
    <source>
        <strain evidence="10">Cailab_2023a</strain>
    </source>
</reference>
<evidence type="ECO:0000313" key="10">
    <source>
        <dbReference type="EMBL" id="KAL0269737.1"/>
    </source>
</evidence>
<keyword evidence="2" id="KW-0436">Ligase</keyword>
<dbReference type="InterPro" id="IPR006195">
    <property type="entry name" value="aa-tRNA-synth_II"/>
</dbReference>
<comment type="catalytic activity">
    <reaction evidence="8">
        <text>tRNA(Pro) + L-proline + ATP = L-prolyl-tRNA(Pro) + AMP + diphosphate</text>
        <dbReference type="Rhea" id="RHEA:14305"/>
        <dbReference type="Rhea" id="RHEA-COMP:9700"/>
        <dbReference type="Rhea" id="RHEA-COMP:9702"/>
        <dbReference type="ChEBI" id="CHEBI:30616"/>
        <dbReference type="ChEBI" id="CHEBI:33019"/>
        <dbReference type="ChEBI" id="CHEBI:60039"/>
        <dbReference type="ChEBI" id="CHEBI:78442"/>
        <dbReference type="ChEBI" id="CHEBI:78532"/>
        <dbReference type="ChEBI" id="CHEBI:456215"/>
        <dbReference type="EC" id="6.1.1.15"/>
    </reaction>
</comment>
<dbReference type="InterPro" id="IPR002314">
    <property type="entry name" value="aa-tRNA-synt_IIb"/>
</dbReference>
<dbReference type="SUPFAM" id="SSF52954">
    <property type="entry name" value="Class II aaRS ABD-related"/>
    <property type="match status" value="1"/>
</dbReference>
<dbReference type="InterPro" id="IPR050062">
    <property type="entry name" value="Pro-tRNA_synthetase"/>
</dbReference>
<accession>A0AAW2HJK6</accession>
<keyword evidence="4" id="KW-0067">ATP-binding</keyword>
<dbReference type="GO" id="GO:0004827">
    <property type="term" value="F:proline-tRNA ligase activity"/>
    <property type="evidence" value="ECO:0007669"/>
    <property type="project" value="UniProtKB-EC"/>
</dbReference>
<dbReference type="GO" id="GO:0005739">
    <property type="term" value="C:mitochondrion"/>
    <property type="evidence" value="ECO:0007669"/>
    <property type="project" value="TreeGrafter"/>
</dbReference>
<evidence type="ECO:0000256" key="4">
    <source>
        <dbReference type="ARBA" id="ARBA00022840"/>
    </source>
</evidence>
<evidence type="ECO:0000256" key="1">
    <source>
        <dbReference type="ARBA" id="ARBA00012831"/>
    </source>
</evidence>
<comment type="caution">
    <text evidence="10">The sequence shown here is derived from an EMBL/GenBank/DDBJ whole genome shotgun (WGS) entry which is preliminary data.</text>
</comment>
<dbReference type="GO" id="GO:0006433">
    <property type="term" value="P:prolyl-tRNA aminoacylation"/>
    <property type="evidence" value="ECO:0007669"/>
    <property type="project" value="InterPro"/>
</dbReference>
<dbReference type="PANTHER" id="PTHR42753:SF10">
    <property type="entry name" value="PROLINE--TRNA LIGASE, MITOCHONDRIAL-RELATED"/>
    <property type="match status" value="1"/>
</dbReference>
<sequence>MVNNDIRSGKCCRQLQFRDKRCTAANIQTAHRFFTMAVNVISKVFGPFKTVDPTLVNAKNILSLSTKLFSEKGLVRLQDGRATLLPFMVRSLRKLENMIREEMEKVSAYEILLPASVKASLLEATDRADKLELFKLIDRTDKKYILAPTHEEAITSLILTTDIKESALPLRFYQISTKFRDEAHPKHGLIRSKEFIMKDLYCFDVNKEGRCDTYNEVQKVYNNLFQRLGVPYKCIRGGDSDLPADYSHEFHFISDIGEDILITCRNCGYAVNSTITDNKEICSKCSSSDIDTQNGIEVAHTFNIGTVYSERLKALYQAKNGERRHLELSSYGIGVTRILAAAVEILSVDQNVRWPKMIAPYSVCIVPPKDGSKEENFKTFANDLYMDLNKILKGDIVIDDRGKLTIGNRFNQNKQFGFPYIVVIGGEMAKETPKVEVFDVYGNEKHFVSPSDVVSFIVNKINKDSETTCVTDSRMDKIDDVCLESVKGG</sequence>